<organism evidence="1 2">
    <name type="scientific">Megaselia scalaris</name>
    <name type="common">Humpbacked fly</name>
    <name type="synonym">Phora scalaris</name>
    <dbReference type="NCBI Taxonomy" id="36166"/>
    <lineage>
        <taxon>Eukaryota</taxon>
        <taxon>Metazoa</taxon>
        <taxon>Ecdysozoa</taxon>
        <taxon>Arthropoda</taxon>
        <taxon>Hexapoda</taxon>
        <taxon>Insecta</taxon>
        <taxon>Pterygota</taxon>
        <taxon>Neoptera</taxon>
        <taxon>Endopterygota</taxon>
        <taxon>Diptera</taxon>
        <taxon>Brachycera</taxon>
        <taxon>Muscomorpha</taxon>
        <taxon>Platypezoidea</taxon>
        <taxon>Phoridae</taxon>
        <taxon>Megaseliini</taxon>
        <taxon>Megaselia</taxon>
    </lineage>
</organism>
<protein>
    <submittedName>
        <fullName evidence="1">Uncharacterized protein</fullName>
    </submittedName>
</protein>
<proteinExistence type="predicted"/>
<accession>T1H0Y3</accession>
<keyword evidence="2" id="KW-1185">Reference proteome</keyword>
<dbReference type="EMBL" id="CAQQ02381654">
    <property type="status" value="NOT_ANNOTATED_CDS"/>
    <property type="molecule type" value="Genomic_DNA"/>
</dbReference>
<evidence type="ECO:0000313" key="1">
    <source>
        <dbReference type="EnsemblMetazoa" id="MESCA009830-PA"/>
    </source>
</evidence>
<dbReference type="EnsemblMetazoa" id="MESCA009830-RA">
    <property type="protein sequence ID" value="MESCA009830-PA"/>
    <property type="gene ID" value="MESCA009830"/>
</dbReference>
<sequence length="69" mass="7899">MTLHPLPPLRTSPPEIPINPILHPRCIKSDFRICSDHLNDYIPNPMNHTITSELYTGGFDQNNYVGEQK</sequence>
<reference evidence="2" key="1">
    <citation type="submission" date="2013-02" db="EMBL/GenBank/DDBJ databases">
        <authorList>
            <person name="Hughes D."/>
        </authorList>
    </citation>
    <scope>NUCLEOTIDE SEQUENCE</scope>
    <source>
        <strain>Durham</strain>
        <strain evidence="2">NC isolate 2 -- Noor lab</strain>
    </source>
</reference>
<dbReference type="EMBL" id="CAQQ02381655">
    <property type="status" value="NOT_ANNOTATED_CDS"/>
    <property type="molecule type" value="Genomic_DNA"/>
</dbReference>
<evidence type="ECO:0000313" key="2">
    <source>
        <dbReference type="Proteomes" id="UP000015102"/>
    </source>
</evidence>
<dbReference type="Proteomes" id="UP000015102">
    <property type="component" value="Unassembled WGS sequence"/>
</dbReference>
<reference evidence="1" key="2">
    <citation type="submission" date="2015-06" db="UniProtKB">
        <authorList>
            <consortium name="EnsemblMetazoa"/>
        </authorList>
    </citation>
    <scope>IDENTIFICATION</scope>
</reference>
<dbReference type="AlphaFoldDB" id="T1H0Y3"/>
<dbReference type="HOGENOM" id="CLU_2778737_0_0_1"/>
<name>T1H0Y3_MEGSC</name>